<comment type="similarity">
    <text evidence="3">Belongs to the heat shock protein 70 family.</text>
</comment>
<dbReference type="Pfam" id="PF00012">
    <property type="entry name" value="HSP70"/>
    <property type="match status" value="2"/>
</dbReference>
<dbReference type="PROSITE" id="PS00297">
    <property type="entry name" value="HSP70_1"/>
    <property type="match status" value="1"/>
</dbReference>
<feature type="signal peptide" evidence="5">
    <location>
        <begin position="1"/>
        <end position="24"/>
    </location>
</feature>
<dbReference type="FunFam" id="3.90.640.10:FF:000003">
    <property type="entry name" value="Molecular chaperone DnaK"/>
    <property type="match status" value="1"/>
</dbReference>
<proteinExistence type="inferred from homology"/>
<dbReference type="GO" id="GO:0005524">
    <property type="term" value="F:ATP binding"/>
    <property type="evidence" value="ECO:0007669"/>
    <property type="project" value="UniProtKB-KW"/>
</dbReference>
<name>A0A7S4NMQ9_GUITH</name>
<feature type="compositionally biased region" description="Acidic residues" evidence="4">
    <location>
        <begin position="567"/>
        <end position="579"/>
    </location>
</feature>
<reference evidence="6" key="1">
    <citation type="submission" date="2021-01" db="EMBL/GenBank/DDBJ databases">
        <authorList>
            <person name="Corre E."/>
            <person name="Pelletier E."/>
            <person name="Niang G."/>
            <person name="Scheremetjew M."/>
            <person name="Finn R."/>
            <person name="Kale V."/>
            <person name="Holt S."/>
            <person name="Cochrane G."/>
            <person name="Meng A."/>
            <person name="Brown T."/>
            <person name="Cohen L."/>
        </authorList>
    </citation>
    <scope>NUCLEOTIDE SEQUENCE</scope>
    <source>
        <strain evidence="6">CCMP 2712</strain>
    </source>
</reference>
<dbReference type="PROSITE" id="PS51257">
    <property type="entry name" value="PROKAR_LIPOPROTEIN"/>
    <property type="match status" value="1"/>
</dbReference>
<evidence type="ECO:0000256" key="5">
    <source>
        <dbReference type="SAM" id="SignalP"/>
    </source>
</evidence>
<dbReference type="EMBL" id="HBKN01018645">
    <property type="protein sequence ID" value="CAE2298598.1"/>
    <property type="molecule type" value="Transcribed_RNA"/>
</dbReference>
<feature type="chain" id="PRO_5030825420" evidence="5">
    <location>
        <begin position="25"/>
        <end position="598"/>
    </location>
</feature>
<keyword evidence="1 3" id="KW-0547">Nucleotide-binding</keyword>
<feature type="region of interest" description="Disordered" evidence="4">
    <location>
        <begin position="556"/>
        <end position="579"/>
    </location>
</feature>
<dbReference type="GO" id="GO:0140662">
    <property type="term" value="F:ATP-dependent protein folding chaperone"/>
    <property type="evidence" value="ECO:0007669"/>
    <property type="project" value="InterPro"/>
</dbReference>
<dbReference type="InterPro" id="IPR013126">
    <property type="entry name" value="Hsp_70_fam"/>
</dbReference>
<dbReference type="InterPro" id="IPR018181">
    <property type="entry name" value="Heat_shock_70_CS"/>
</dbReference>
<dbReference type="AlphaFoldDB" id="A0A7S4NMQ9"/>
<dbReference type="Gene3D" id="3.30.420.40">
    <property type="match status" value="3"/>
</dbReference>
<evidence type="ECO:0000256" key="4">
    <source>
        <dbReference type="SAM" id="MobiDB-lite"/>
    </source>
</evidence>
<accession>A0A7S4NMQ9</accession>
<keyword evidence="5" id="KW-0732">Signal</keyword>
<protein>
    <submittedName>
        <fullName evidence="6">Uncharacterized protein</fullName>
    </submittedName>
</protein>
<dbReference type="PROSITE" id="PS00329">
    <property type="entry name" value="HSP70_2"/>
    <property type="match status" value="1"/>
</dbReference>
<evidence type="ECO:0000256" key="2">
    <source>
        <dbReference type="ARBA" id="ARBA00022840"/>
    </source>
</evidence>
<gene>
    <name evidence="6" type="ORF">GTHE00462_LOCUS14699</name>
</gene>
<dbReference type="InterPro" id="IPR043129">
    <property type="entry name" value="ATPase_NBD"/>
</dbReference>
<keyword evidence="2 3" id="KW-0067">ATP-binding</keyword>
<dbReference type="SUPFAM" id="SSF53067">
    <property type="entry name" value="Actin-like ATPase domain"/>
    <property type="match status" value="2"/>
</dbReference>
<evidence type="ECO:0000256" key="3">
    <source>
        <dbReference type="RuleBase" id="RU003322"/>
    </source>
</evidence>
<sequence length="598" mass="65050">MAQRFVSPLILLATAFSCIQVASSFSPLRGYVQQSRTRAVLPHSPLLRHGSHRVAVRPSGGEARMLTRLRMQGEGRSVGIDLGTTNSAVSAVVDGRPVIIPNKFGKPTTPSVVAFRSKGSGSDEVDILVGAEALQVGEGENFKLFSSIKRIIGRSKKDALTAAADPAVADTFIEAEDGSVLLPCAVLGRNIDPAEISSCILRRLLDDAQDFLGEKVTRAVITVPAYFNDRQREATEAAGLLAGLEKVKILREPEAAALAYGLEKREDELILVFDLGGGTFDVSVLEVGGGIIEVIWTGGDSFLGGDDFDKEIASSVLKAFSEQCEEEGTQCPSLDVVKKDDKRMRKLLMSCREAKTKLSTARVSTVEISDFIEGKDLKVNITSKMIESMCKPLFDRLAVPVRQVALMSGIELQGELMDWNNAAKDAQVGSDPLDYKALKKQQSQDRKNAKLIKKQKAEVQKVQKRVGGIRLRKFPAGRRLSEVILVGGGTKMPSVTNLIRTMTGLTAKKTIDPDEAVSLGAAIQAGMMDGLIQGFEVLSPLQAALLRGFARKRMQEEQGTYKPLTGDPEDPPEDEDWEDDEWLEDEEIADFDETEDQA</sequence>
<evidence type="ECO:0000313" key="6">
    <source>
        <dbReference type="EMBL" id="CAE2298598.1"/>
    </source>
</evidence>
<organism evidence="6">
    <name type="scientific">Guillardia theta</name>
    <name type="common">Cryptophyte</name>
    <name type="synonym">Cryptomonas phi</name>
    <dbReference type="NCBI Taxonomy" id="55529"/>
    <lineage>
        <taxon>Eukaryota</taxon>
        <taxon>Cryptophyceae</taxon>
        <taxon>Pyrenomonadales</taxon>
        <taxon>Geminigeraceae</taxon>
        <taxon>Guillardia</taxon>
    </lineage>
</organism>
<evidence type="ECO:0000256" key="1">
    <source>
        <dbReference type="ARBA" id="ARBA00022741"/>
    </source>
</evidence>
<dbReference type="PRINTS" id="PR00301">
    <property type="entry name" value="HEATSHOCK70"/>
</dbReference>
<dbReference type="Gene3D" id="3.90.640.10">
    <property type="entry name" value="Actin, Chain A, domain 4"/>
    <property type="match status" value="1"/>
</dbReference>
<dbReference type="PANTHER" id="PTHR19375">
    <property type="entry name" value="HEAT SHOCK PROTEIN 70KDA"/>
    <property type="match status" value="1"/>
</dbReference>